<dbReference type="InterPro" id="IPR001247">
    <property type="entry name" value="ExoRNase_PH_dom1"/>
</dbReference>
<keyword evidence="5" id="KW-0539">Nucleus</keyword>
<proteinExistence type="inferred from homology"/>
<evidence type="ECO:0000256" key="2">
    <source>
        <dbReference type="ARBA" id="ARBA00006678"/>
    </source>
</evidence>
<dbReference type="InterPro" id="IPR027408">
    <property type="entry name" value="PNPase/RNase_PH_dom_sf"/>
</dbReference>
<dbReference type="PANTHER" id="PTHR11953">
    <property type="entry name" value="EXOSOME COMPLEX COMPONENT"/>
    <property type="match status" value="1"/>
</dbReference>
<dbReference type="SUPFAM" id="SSF54211">
    <property type="entry name" value="Ribosomal protein S5 domain 2-like"/>
    <property type="match status" value="1"/>
</dbReference>
<keyword evidence="3" id="KW-0698">rRNA processing</keyword>
<evidence type="ECO:0000259" key="6">
    <source>
        <dbReference type="Pfam" id="PF01138"/>
    </source>
</evidence>
<comment type="subcellular location">
    <subcellularLocation>
        <location evidence="1">Nucleus</location>
    </subcellularLocation>
</comment>
<feature type="domain" description="Exoribonuclease phosphorolytic" evidence="6">
    <location>
        <begin position="2"/>
        <end position="123"/>
    </location>
</feature>
<dbReference type="InterPro" id="IPR050080">
    <property type="entry name" value="RNase_PH"/>
</dbReference>
<dbReference type="InterPro" id="IPR020568">
    <property type="entry name" value="Ribosomal_Su5_D2-typ_SF"/>
</dbReference>
<evidence type="ECO:0000313" key="7">
    <source>
        <dbReference type="EMBL" id="QGN16800.1"/>
    </source>
</evidence>
<evidence type="ECO:0000256" key="1">
    <source>
        <dbReference type="ARBA" id="ARBA00004123"/>
    </source>
</evidence>
<sequence length="225" mass="24713">MQASTQVLSHVDGSSTVLSNGTKVICSVSGPIEPKARQELPTQLSLEIIVKPAEGVQSTREKLVEDQVRAVLTPVLARYLHPRQLVQICFQVLEAGERVEYTVKEVSVCVNAAILALIDAGVPMLSMGCGTSLGILRENGQIIVNPSFEQLEQCESVHVCCLELGTDVEKNVEVRNVLLLDSVGSFSETQLFQVLEAGEKECIRLYTEMRQTAKEKVARDFIWKG</sequence>
<name>A0ABX6EWT1_KLUMA</name>
<dbReference type="Proteomes" id="UP000422736">
    <property type="component" value="Chromosome 5"/>
</dbReference>
<evidence type="ECO:0000256" key="4">
    <source>
        <dbReference type="ARBA" id="ARBA00022835"/>
    </source>
</evidence>
<reference evidence="7 8" key="1">
    <citation type="submission" date="2016-03" db="EMBL/GenBank/DDBJ databases">
        <title>How can Kluyveromyces marxianus grow so fast - potential evolutionary course in Saccharomyces Complex revealed by comparative genomics.</title>
        <authorList>
            <person name="Mo W."/>
            <person name="Lu W."/>
            <person name="Yang X."/>
            <person name="Qi J."/>
            <person name="Lv H."/>
        </authorList>
    </citation>
    <scope>NUCLEOTIDE SEQUENCE [LARGE SCALE GENOMIC DNA]</scope>
    <source>
        <strain evidence="7 8">FIM1</strain>
    </source>
</reference>
<organism evidence="7 8">
    <name type="scientific">Kluyveromyces marxianus</name>
    <name type="common">Yeast</name>
    <name type="synonym">Candida kefyr</name>
    <dbReference type="NCBI Taxonomy" id="4911"/>
    <lineage>
        <taxon>Eukaryota</taxon>
        <taxon>Fungi</taxon>
        <taxon>Dikarya</taxon>
        <taxon>Ascomycota</taxon>
        <taxon>Saccharomycotina</taxon>
        <taxon>Saccharomycetes</taxon>
        <taxon>Saccharomycetales</taxon>
        <taxon>Saccharomycetaceae</taxon>
        <taxon>Kluyveromyces</taxon>
    </lineage>
</organism>
<keyword evidence="8" id="KW-1185">Reference proteome</keyword>
<dbReference type="SUPFAM" id="SSF55666">
    <property type="entry name" value="Ribonuclease PH domain 2-like"/>
    <property type="match status" value="1"/>
</dbReference>
<dbReference type="Pfam" id="PF01138">
    <property type="entry name" value="RNase_PH"/>
    <property type="match status" value="1"/>
</dbReference>
<evidence type="ECO:0000256" key="3">
    <source>
        <dbReference type="ARBA" id="ARBA00022552"/>
    </source>
</evidence>
<evidence type="ECO:0000313" key="8">
    <source>
        <dbReference type="Proteomes" id="UP000422736"/>
    </source>
</evidence>
<protein>
    <submittedName>
        <fullName evidence="7">Exosome complex component RRP46</fullName>
    </submittedName>
</protein>
<dbReference type="InterPro" id="IPR036345">
    <property type="entry name" value="ExoRNase_PH_dom2_sf"/>
</dbReference>
<dbReference type="EMBL" id="CP015058">
    <property type="protein sequence ID" value="QGN16800.1"/>
    <property type="molecule type" value="Genomic_DNA"/>
</dbReference>
<comment type="similarity">
    <text evidence="2">Belongs to the RNase PH family.</text>
</comment>
<dbReference type="Gene3D" id="3.30.230.70">
    <property type="entry name" value="GHMP Kinase, N-terminal domain"/>
    <property type="match status" value="1"/>
</dbReference>
<keyword evidence="4" id="KW-0271">Exosome</keyword>
<accession>A0ABX6EWT1</accession>
<dbReference type="CDD" id="cd11372">
    <property type="entry name" value="RNase_PH_RRP46"/>
    <property type="match status" value="1"/>
</dbReference>
<gene>
    <name evidence="7" type="primary">RRP46</name>
    <name evidence="7" type="ORF">FIM1_3524</name>
</gene>
<dbReference type="PANTHER" id="PTHR11953:SF1">
    <property type="entry name" value="EXOSOME COMPLEX COMPONENT RRP46"/>
    <property type="match status" value="1"/>
</dbReference>
<evidence type="ECO:0000256" key="5">
    <source>
        <dbReference type="ARBA" id="ARBA00023242"/>
    </source>
</evidence>